<proteinExistence type="predicted"/>
<feature type="chain" id="PRO_5043470364" evidence="2">
    <location>
        <begin position="20"/>
        <end position="270"/>
    </location>
</feature>
<organism evidence="3">
    <name type="scientific">Telmatobacter sp. DSM 110680</name>
    <dbReference type="NCBI Taxonomy" id="3036704"/>
    <lineage>
        <taxon>Bacteria</taxon>
        <taxon>Pseudomonadati</taxon>
        <taxon>Acidobacteriota</taxon>
        <taxon>Terriglobia</taxon>
        <taxon>Terriglobales</taxon>
        <taxon>Acidobacteriaceae</taxon>
        <taxon>Telmatobacter</taxon>
    </lineage>
</organism>
<feature type="transmembrane region" description="Helical" evidence="1">
    <location>
        <begin position="73"/>
        <end position="94"/>
    </location>
</feature>
<protein>
    <submittedName>
        <fullName evidence="3">Uncharacterized protein</fullName>
    </submittedName>
</protein>
<dbReference type="RefSeq" id="WP_348262862.1">
    <property type="nucleotide sequence ID" value="NZ_CP121196.1"/>
</dbReference>
<reference evidence="3" key="1">
    <citation type="submission" date="2023-03" db="EMBL/GenBank/DDBJ databases">
        <title>Edaphobacter sp.</title>
        <authorList>
            <person name="Huber K.J."/>
            <person name="Papendorf J."/>
            <person name="Pilke C."/>
            <person name="Bunk B."/>
            <person name="Sproeer C."/>
            <person name="Pester M."/>
        </authorList>
    </citation>
    <scope>NUCLEOTIDE SEQUENCE</scope>
    <source>
        <strain evidence="3">DSM 110680</strain>
    </source>
</reference>
<evidence type="ECO:0000313" key="3">
    <source>
        <dbReference type="EMBL" id="XBH17638.1"/>
    </source>
</evidence>
<evidence type="ECO:0000256" key="2">
    <source>
        <dbReference type="SAM" id="SignalP"/>
    </source>
</evidence>
<keyword evidence="1" id="KW-0472">Membrane</keyword>
<name>A0AAU7DKM2_9BACT</name>
<evidence type="ECO:0000256" key="1">
    <source>
        <dbReference type="SAM" id="Phobius"/>
    </source>
</evidence>
<accession>A0AAU7DKM2</accession>
<keyword evidence="2" id="KW-0732">Signal</keyword>
<sequence length="270" mass="30322">MFRSILLLIALCATLTLSAEPAKAPAAKRDQPSAQKTEQAPTVTISKLVVQEPPKEEKSWWDRFWQPENVPNILLFIVGALGVPIAACTLVMLWSQTKAIRETLDVSKRTLLLQFRPILTVRGLRAMGLLQNPKYPEETKVFLAIENSGGSDAHIDSSEIVVKTVDYNTDIMEGAISLGKMTLKPGQGHVKNIPIDDELVKAMVAETAHMDQDKERKSQKPLIMCMGNIKYVDDLNITRTLTLYRRFNPRTFEFLPIDANDSDFRTETQL</sequence>
<keyword evidence="1" id="KW-0812">Transmembrane</keyword>
<feature type="signal peptide" evidence="2">
    <location>
        <begin position="1"/>
        <end position="19"/>
    </location>
</feature>
<gene>
    <name evidence="3" type="ORF">P8935_24105</name>
</gene>
<dbReference type="EMBL" id="CP121196">
    <property type="protein sequence ID" value="XBH17638.1"/>
    <property type="molecule type" value="Genomic_DNA"/>
</dbReference>
<keyword evidence="1" id="KW-1133">Transmembrane helix</keyword>
<dbReference type="AlphaFoldDB" id="A0AAU7DKM2"/>